<dbReference type="OrthoDB" id="1750221at2759"/>
<accession>A0A5B6VUD0</accession>
<keyword evidence="2" id="KW-1185">Reference proteome</keyword>
<dbReference type="AlphaFoldDB" id="A0A5B6VUD0"/>
<dbReference type="InterPro" id="IPR036691">
    <property type="entry name" value="Endo/exonu/phosph_ase_sf"/>
</dbReference>
<comment type="caution">
    <text evidence="1">The sequence shown here is derived from an EMBL/GenBank/DDBJ whole genome shotgun (WGS) entry which is preliminary data.</text>
</comment>
<dbReference type="SUPFAM" id="SSF56219">
    <property type="entry name" value="DNase I-like"/>
    <property type="match status" value="1"/>
</dbReference>
<gene>
    <name evidence="1" type="ORF">EPI10_022997</name>
</gene>
<organism evidence="1 2">
    <name type="scientific">Gossypium australe</name>
    <dbReference type="NCBI Taxonomy" id="47621"/>
    <lineage>
        <taxon>Eukaryota</taxon>
        <taxon>Viridiplantae</taxon>
        <taxon>Streptophyta</taxon>
        <taxon>Embryophyta</taxon>
        <taxon>Tracheophyta</taxon>
        <taxon>Spermatophyta</taxon>
        <taxon>Magnoliopsida</taxon>
        <taxon>eudicotyledons</taxon>
        <taxon>Gunneridae</taxon>
        <taxon>Pentapetalae</taxon>
        <taxon>rosids</taxon>
        <taxon>malvids</taxon>
        <taxon>Malvales</taxon>
        <taxon>Malvaceae</taxon>
        <taxon>Malvoideae</taxon>
        <taxon>Gossypium</taxon>
    </lineage>
</organism>
<proteinExistence type="predicted"/>
<dbReference type="PANTHER" id="PTHR33710:SF62">
    <property type="entry name" value="DUF4283 DOMAIN PROTEIN"/>
    <property type="match status" value="1"/>
</dbReference>
<dbReference type="EMBL" id="SMMG02000005">
    <property type="protein sequence ID" value="KAA3472522.1"/>
    <property type="molecule type" value="Genomic_DNA"/>
</dbReference>
<dbReference type="Gene3D" id="3.60.10.10">
    <property type="entry name" value="Endonuclease/exonuclease/phosphatase"/>
    <property type="match status" value="1"/>
</dbReference>
<reference evidence="2" key="1">
    <citation type="journal article" date="2019" name="Plant Biotechnol. J.">
        <title>Genome sequencing of the Australian wild diploid species Gossypium australe highlights disease resistance and delayed gland morphogenesis.</title>
        <authorList>
            <person name="Cai Y."/>
            <person name="Cai X."/>
            <person name="Wang Q."/>
            <person name="Wang P."/>
            <person name="Zhang Y."/>
            <person name="Cai C."/>
            <person name="Xu Y."/>
            <person name="Wang K."/>
            <person name="Zhou Z."/>
            <person name="Wang C."/>
            <person name="Geng S."/>
            <person name="Li B."/>
            <person name="Dong Q."/>
            <person name="Hou Y."/>
            <person name="Wang H."/>
            <person name="Ai P."/>
            <person name="Liu Z."/>
            <person name="Yi F."/>
            <person name="Sun M."/>
            <person name="An G."/>
            <person name="Cheng J."/>
            <person name="Zhang Y."/>
            <person name="Shi Q."/>
            <person name="Xie Y."/>
            <person name="Shi X."/>
            <person name="Chang Y."/>
            <person name="Huang F."/>
            <person name="Chen Y."/>
            <person name="Hong S."/>
            <person name="Mi L."/>
            <person name="Sun Q."/>
            <person name="Zhang L."/>
            <person name="Zhou B."/>
            <person name="Peng R."/>
            <person name="Zhang X."/>
            <person name="Liu F."/>
        </authorList>
    </citation>
    <scope>NUCLEOTIDE SEQUENCE [LARGE SCALE GENOMIC DNA]</scope>
    <source>
        <strain evidence="2">cv. PA1801</strain>
    </source>
</reference>
<dbReference type="PANTHER" id="PTHR33710">
    <property type="entry name" value="BNAC02G09200D PROTEIN"/>
    <property type="match status" value="1"/>
</dbReference>
<dbReference type="Proteomes" id="UP000325315">
    <property type="component" value="Unassembled WGS sequence"/>
</dbReference>
<sequence>MGFYGAPIVIERTLTHPWLVCGNFNEIVYSFEKNGGVPRGEKRMEAFQTVFDECRLLDVGFFGLWFTWESGNLPETNIGEMLDRGAANTEWFSIFPHARIQHPIQIRIIVLCSFIQSRGIGR</sequence>
<name>A0A5B6VUD0_9ROSI</name>
<evidence type="ECO:0000313" key="1">
    <source>
        <dbReference type="EMBL" id="KAA3472522.1"/>
    </source>
</evidence>
<protein>
    <submittedName>
        <fullName evidence="1">Exo_endo_phos domain-containing protein</fullName>
    </submittedName>
</protein>
<evidence type="ECO:0000313" key="2">
    <source>
        <dbReference type="Proteomes" id="UP000325315"/>
    </source>
</evidence>